<dbReference type="PROSITE" id="PS51192">
    <property type="entry name" value="HELICASE_ATP_BIND_1"/>
    <property type="match status" value="1"/>
</dbReference>
<evidence type="ECO:0000256" key="1">
    <source>
        <dbReference type="ARBA" id="ARBA00022741"/>
    </source>
</evidence>
<dbReference type="SUPFAM" id="SSF52540">
    <property type="entry name" value="P-loop containing nucleoside triphosphate hydrolases"/>
    <property type="match status" value="1"/>
</dbReference>
<keyword evidence="2" id="KW-0378">Hydrolase</keyword>
<dbReference type="GO" id="GO:0004386">
    <property type="term" value="F:helicase activity"/>
    <property type="evidence" value="ECO:0007669"/>
    <property type="project" value="UniProtKB-KW"/>
</dbReference>
<evidence type="ECO:0000256" key="4">
    <source>
        <dbReference type="ARBA" id="ARBA00022840"/>
    </source>
</evidence>
<dbReference type="InterPro" id="IPR027417">
    <property type="entry name" value="P-loop_NTPase"/>
</dbReference>
<feature type="region of interest" description="Disordered" evidence="5">
    <location>
        <begin position="254"/>
        <end position="285"/>
    </location>
</feature>
<dbReference type="PROSITE" id="PS00690">
    <property type="entry name" value="DEAH_ATP_HELICASE"/>
    <property type="match status" value="1"/>
</dbReference>
<dbReference type="CDD" id="cd17917">
    <property type="entry name" value="DEXHc_RHA-like"/>
    <property type="match status" value="1"/>
</dbReference>
<feature type="region of interest" description="Disordered" evidence="5">
    <location>
        <begin position="74"/>
        <end position="122"/>
    </location>
</feature>
<gene>
    <name evidence="7" type="ORF">THAOC_10470</name>
</gene>
<reference evidence="7 8" key="1">
    <citation type="journal article" date="2012" name="Genome Biol.">
        <title>Genome and low-iron response of an oceanic diatom adapted to chronic iron limitation.</title>
        <authorList>
            <person name="Lommer M."/>
            <person name="Specht M."/>
            <person name="Roy A.S."/>
            <person name="Kraemer L."/>
            <person name="Andreson R."/>
            <person name="Gutowska M.A."/>
            <person name="Wolf J."/>
            <person name="Bergner S.V."/>
            <person name="Schilhabel M.B."/>
            <person name="Klostermeier U.C."/>
            <person name="Beiko R.G."/>
            <person name="Rosenstiel P."/>
            <person name="Hippler M."/>
            <person name="Laroche J."/>
        </authorList>
    </citation>
    <scope>NUCLEOTIDE SEQUENCE [LARGE SCALE GENOMIC DNA]</scope>
    <source>
        <strain evidence="7 8">CCMP1005</strain>
    </source>
</reference>
<evidence type="ECO:0000256" key="2">
    <source>
        <dbReference type="ARBA" id="ARBA00022801"/>
    </source>
</evidence>
<dbReference type="GO" id="GO:0005634">
    <property type="term" value="C:nucleus"/>
    <property type="evidence" value="ECO:0007669"/>
    <property type="project" value="TreeGrafter"/>
</dbReference>
<evidence type="ECO:0000256" key="3">
    <source>
        <dbReference type="ARBA" id="ARBA00022806"/>
    </source>
</evidence>
<feature type="compositionally biased region" description="Basic and acidic residues" evidence="5">
    <location>
        <begin position="254"/>
        <end position="264"/>
    </location>
</feature>
<feature type="non-terminal residue" evidence="7">
    <location>
        <position position="1"/>
    </location>
</feature>
<feature type="compositionally biased region" description="Basic and acidic residues" evidence="5">
    <location>
        <begin position="89"/>
        <end position="122"/>
    </location>
</feature>
<keyword evidence="4" id="KW-0067">ATP-binding</keyword>
<feature type="domain" description="Helicase ATP-binding" evidence="6">
    <location>
        <begin position="377"/>
        <end position="563"/>
    </location>
</feature>
<dbReference type="InterPro" id="IPR014001">
    <property type="entry name" value="Helicase_ATP-bd"/>
</dbReference>
<name>K0SPX4_THAOC</name>
<evidence type="ECO:0000259" key="6">
    <source>
        <dbReference type="PROSITE" id="PS51192"/>
    </source>
</evidence>
<accession>K0SPX4</accession>
<evidence type="ECO:0000313" key="7">
    <source>
        <dbReference type="EMBL" id="EJK68353.1"/>
    </source>
</evidence>
<feature type="region of interest" description="Disordered" evidence="5">
    <location>
        <begin position="190"/>
        <end position="210"/>
    </location>
</feature>
<dbReference type="Proteomes" id="UP000266841">
    <property type="component" value="Unassembled WGS sequence"/>
</dbReference>
<dbReference type="OrthoDB" id="5600252at2759"/>
<dbReference type="AlphaFoldDB" id="K0SPX4"/>
<dbReference type="SMART" id="SM00487">
    <property type="entry name" value="DEXDc"/>
    <property type="match status" value="1"/>
</dbReference>
<sequence>PPSLLRLISTKLRAKALETIGQASVYSLVECASEEVPKWQRAFIADEAKAEQESEAVDTAEEEVVDFHNATYTTEERKNLPRRQRQKLRAAEKSHSRDEIMLEKKRQKEERDSRRREKTRIDDNKFAASRAEKIVNSRHDEFVEQEAEKASRKAMNMAFLRGEDRSAARDAADAARLDCLKFHGVNVPDDRDNKASSVSSHFDAATTSTQQEPDVGAVSLEVGQNVCKKATNSSISEATIKTLPFVEKMRRMCEQKAQEKDDLGSLRLSAPSISNEGTTSHAPMPVASPTVVEEVIQEVIEVQRKQPWLISSEARVPVTNEDKDVRLKLSDKDRLKKSKISARLKDELERKYSQNGFKTMLNQRTKLPAFKMKDKLLATIDRNQVTVVSGDTGCGKVSVRHTTSGSAVKWVFFNLTVDSALDHANDMILRNIGSEANILVTQPRRISAIGVSERIASERCEKLGHTCGYSIRLDSKRSDKTRLLLCTTGVLLRRLQCDPDLASVSHVFVDEVHERDLNTDFLLIILKDLLERRPSLKLVLMSATLNAERFSEYFGGCPTVSIPGRAQPVKEYRLEDALEVTGHLVREGSDNAKKSARGGQKDEERLSKTALKRMYHGYSKNVVDSLAVADEAVINYVLIAELLEYICTNLEDGAILVFLSGMKEITTCLEAINTFEYFEDSSNAIILPLHSSLSNEEQTSIFQRPPPGKPEDNFVY</sequence>
<protein>
    <recommendedName>
        <fullName evidence="6">Helicase ATP-binding domain-containing protein</fullName>
    </recommendedName>
</protein>
<evidence type="ECO:0000313" key="8">
    <source>
        <dbReference type="Proteomes" id="UP000266841"/>
    </source>
</evidence>
<dbReference type="PANTHER" id="PTHR18934">
    <property type="entry name" value="ATP-DEPENDENT RNA HELICASE"/>
    <property type="match status" value="1"/>
</dbReference>
<keyword evidence="3" id="KW-0347">Helicase</keyword>
<dbReference type="InterPro" id="IPR002464">
    <property type="entry name" value="DNA/RNA_helicase_DEAH_CS"/>
</dbReference>
<feature type="compositionally biased region" description="Polar residues" evidence="5">
    <location>
        <begin position="271"/>
        <end position="281"/>
    </location>
</feature>
<dbReference type="GO" id="GO:0016787">
    <property type="term" value="F:hydrolase activity"/>
    <property type="evidence" value="ECO:0007669"/>
    <property type="project" value="UniProtKB-KW"/>
</dbReference>
<dbReference type="GO" id="GO:0003723">
    <property type="term" value="F:RNA binding"/>
    <property type="evidence" value="ECO:0007669"/>
    <property type="project" value="TreeGrafter"/>
</dbReference>
<proteinExistence type="predicted"/>
<feature type="compositionally biased region" description="Polar residues" evidence="5">
    <location>
        <begin position="195"/>
        <end position="210"/>
    </location>
</feature>
<dbReference type="EMBL" id="AGNL01011493">
    <property type="protein sequence ID" value="EJK68353.1"/>
    <property type="molecule type" value="Genomic_DNA"/>
</dbReference>
<organism evidence="7 8">
    <name type="scientific">Thalassiosira oceanica</name>
    <name type="common">Marine diatom</name>
    <dbReference type="NCBI Taxonomy" id="159749"/>
    <lineage>
        <taxon>Eukaryota</taxon>
        <taxon>Sar</taxon>
        <taxon>Stramenopiles</taxon>
        <taxon>Ochrophyta</taxon>
        <taxon>Bacillariophyta</taxon>
        <taxon>Coscinodiscophyceae</taxon>
        <taxon>Thalassiosirophycidae</taxon>
        <taxon>Thalassiosirales</taxon>
        <taxon>Thalassiosiraceae</taxon>
        <taxon>Thalassiosira</taxon>
    </lineage>
</organism>
<keyword evidence="8" id="KW-1185">Reference proteome</keyword>
<dbReference type="eggNOG" id="KOG0920">
    <property type="taxonomic scope" value="Eukaryota"/>
</dbReference>
<dbReference type="PANTHER" id="PTHR18934:SF237">
    <property type="entry name" value="ATP-DEPENDENT DNA_RNA HELICASE DHX36"/>
    <property type="match status" value="1"/>
</dbReference>
<dbReference type="GO" id="GO:0005524">
    <property type="term" value="F:ATP binding"/>
    <property type="evidence" value="ECO:0007669"/>
    <property type="project" value="UniProtKB-KW"/>
</dbReference>
<evidence type="ECO:0000256" key="5">
    <source>
        <dbReference type="SAM" id="MobiDB-lite"/>
    </source>
</evidence>
<dbReference type="Gene3D" id="3.40.50.300">
    <property type="entry name" value="P-loop containing nucleotide triphosphate hydrolases"/>
    <property type="match status" value="2"/>
</dbReference>
<keyword evidence="1" id="KW-0547">Nucleotide-binding</keyword>
<dbReference type="FunFam" id="3.40.50.300:FF:001922">
    <property type="entry name" value="DEAH (Asp-Glu-Ala-His) box polypeptide 29"/>
    <property type="match status" value="1"/>
</dbReference>
<comment type="caution">
    <text evidence="7">The sequence shown here is derived from an EMBL/GenBank/DDBJ whole genome shotgun (WGS) entry which is preliminary data.</text>
</comment>